<name>A0A4R0XBF0_9BURK</name>
<keyword evidence="2" id="KW-0346">Stress response</keyword>
<dbReference type="PANTHER" id="PTHR34772">
    <property type="entry name" value="RNA-BINDING PROTEIN HFQ"/>
    <property type="match status" value="1"/>
</dbReference>
<keyword evidence="1" id="KW-0694">RNA-binding</keyword>
<dbReference type="Pfam" id="PF17209">
    <property type="entry name" value="Hfq"/>
    <property type="match status" value="1"/>
</dbReference>
<evidence type="ECO:0000313" key="5">
    <source>
        <dbReference type="Proteomes" id="UP000294200"/>
    </source>
</evidence>
<dbReference type="PROSITE" id="PS52002">
    <property type="entry name" value="SM"/>
    <property type="match status" value="1"/>
</dbReference>
<dbReference type="GO" id="GO:0003723">
    <property type="term" value="F:RNA binding"/>
    <property type="evidence" value="ECO:0007669"/>
    <property type="project" value="UniProtKB-KW"/>
</dbReference>
<gene>
    <name evidence="4" type="ORF">BZM27_49985</name>
</gene>
<dbReference type="NCBIfam" id="TIGR02383">
    <property type="entry name" value="Hfq"/>
    <property type="match status" value="1"/>
</dbReference>
<protein>
    <submittedName>
        <fullName evidence="4">RNA chaperone Hfq</fullName>
    </submittedName>
</protein>
<sequence>MTARPSVQDDFLQILVNDKTTVNVFLVNGIRLTGQLAAFDQFVVLLESGTGVQLVFKHAISTV</sequence>
<keyword evidence="5" id="KW-1185">Reference proteome</keyword>
<dbReference type="GO" id="GO:0043487">
    <property type="term" value="P:regulation of RNA stability"/>
    <property type="evidence" value="ECO:0007669"/>
    <property type="project" value="TreeGrafter"/>
</dbReference>
<reference evidence="4 5" key="1">
    <citation type="submission" date="2017-02" db="EMBL/GenBank/DDBJ databases">
        <title>Paraburkholderia sophoroidis sp. nov. and Paraburkholderia steynii sp. nov. rhizobial symbionts of the fynbos legume Hypocalyptus sophoroides.</title>
        <authorList>
            <person name="Steenkamp E.T."/>
            <person name="Beukes C.W."/>
            <person name="Van Zyl E."/>
            <person name="Avontuur J."/>
            <person name="Chan W.Y."/>
            <person name="Hassen A."/>
            <person name="Palmer M."/>
            <person name="Mthombeni L."/>
            <person name="Phalane F."/>
            <person name="Sereme K."/>
            <person name="Venter S.N."/>
        </authorList>
    </citation>
    <scope>NUCLEOTIDE SEQUENCE [LARGE SCALE GENOMIC DNA]</scope>
    <source>
        <strain evidence="4 5">HC1.1ba</strain>
    </source>
</reference>
<dbReference type="InterPro" id="IPR047575">
    <property type="entry name" value="Sm"/>
</dbReference>
<dbReference type="SUPFAM" id="SSF50182">
    <property type="entry name" value="Sm-like ribonucleoproteins"/>
    <property type="match status" value="1"/>
</dbReference>
<dbReference type="CDD" id="cd01716">
    <property type="entry name" value="Hfq"/>
    <property type="match status" value="1"/>
</dbReference>
<evidence type="ECO:0000256" key="2">
    <source>
        <dbReference type="ARBA" id="ARBA00023016"/>
    </source>
</evidence>
<dbReference type="PANTHER" id="PTHR34772:SF1">
    <property type="entry name" value="RNA-BINDING PROTEIN HFQ"/>
    <property type="match status" value="1"/>
</dbReference>
<evidence type="ECO:0000259" key="3">
    <source>
        <dbReference type="PROSITE" id="PS52002"/>
    </source>
</evidence>
<evidence type="ECO:0000256" key="1">
    <source>
        <dbReference type="ARBA" id="ARBA00022884"/>
    </source>
</evidence>
<feature type="domain" description="Sm" evidence="3">
    <location>
        <begin position="9"/>
        <end position="63"/>
    </location>
</feature>
<dbReference type="GO" id="GO:0045974">
    <property type="term" value="P:regulation of translation, ncRNA-mediated"/>
    <property type="evidence" value="ECO:0007669"/>
    <property type="project" value="TreeGrafter"/>
</dbReference>
<dbReference type="GO" id="GO:0005829">
    <property type="term" value="C:cytosol"/>
    <property type="evidence" value="ECO:0007669"/>
    <property type="project" value="TreeGrafter"/>
</dbReference>
<accession>A0A4R0XBF0</accession>
<comment type="caution">
    <text evidence="4">The sequence shown here is derived from an EMBL/GenBank/DDBJ whole genome shotgun (WGS) entry which is preliminary data.</text>
</comment>
<dbReference type="InterPro" id="IPR010920">
    <property type="entry name" value="LSM_dom_sf"/>
</dbReference>
<dbReference type="EMBL" id="MWML01000466">
    <property type="protein sequence ID" value="TCG03241.1"/>
    <property type="molecule type" value="Genomic_DNA"/>
</dbReference>
<organism evidence="4 5">
    <name type="scientific">Paraburkholderia steynii</name>
    <dbReference type="NCBI Taxonomy" id="1245441"/>
    <lineage>
        <taxon>Bacteria</taxon>
        <taxon>Pseudomonadati</taxon>
        <taxon>Pseudomonadota</taxon>
        <taxon>Betaproteobacteria</taxon>
        <taxon>Burkholderiales</taxon>
        <taxon>Burkholderiaceae</taxon>
        <taxon>Paraburkholderia</taxon>
    </lineage>
</organism>
<dbReference type="AlphaFoldDB" id="A0A4R0XBF0"/>
<dbReference type="Proteomes" id="UP000294200">
    <property type="component" value="Unassembled WGS sequence"/>
</dbReference>
<feature type="non-terminal residue" evidence="4">
    <location>
        <position position="63"/>
    </location>
</feature>
<dbReference type="GO" id="GO:0006355">
    <property type="term" value="P:regulation of DNA-templated transcription"/>
    <property type="evidence" value="ECO:0007669"/>
    <property type="project" value="InterPro"/>
</dbReference>
<evidence type="ECO:0000313" key="4">
    <source>
        <dbReference type="EMBL" id="TCG03241.1"/>
    </source>
</evidence>
<proteinExistence type="predicted"/>
<dbReference type="Gene3D" id="2.30.30.100">
    <property type="match status" value="1"/>
</dbReference>
<dbReference type="InterPro" id="IPR005001">
    <property type="entry name" value="Hfq"/>
</dbReference>